<dbReference type="InterPro" id="IPR003877">
    <property type="entry name" value="SPRY_dom"/>
</dbReference>
<keyword evidence="2 4" id="KW-0863">Zinc-finger</keyword>
<keyword evidence="9" id="KW-1185">Reference proteome</keyword>
<dbReference type="Pfam" id="PF15227">
    <property type="entry name" value="zf-C3HC4_4"/>
    <property type="match status" value="1"/>
</dbReference>
<dbReference type="InterPro" id="IPR051051">
    <property type="entry name" value="E3_ubiq-ligase_TRIM/RNF"/>
</dbReference>
<sequence length="562" mass="63849">MANKEEPFDCSVCLLLLEDPVMTECGHTYCLKCINAIWDSNNNGGSSYSCPQCRQTFFSRPVLEKNTRLSDLVEEHKRRTGHSSSAAAAAAAEDDVDVEPSLQCDVCTRRKQKACMFCRVCFAFYCDTHVQPHYEAPDLKHHSLIPASVRIQESICRRHFRPFEIHCLTDQQFICLTCASDDHKDHDTVTVEAEQREMQIKLEETKQDIGERVLHSQTKMAQLRDAGDSIRDAAWEACDDFERLCEEHVRSYVSYVVTKCSEMKDKLGEAEKAGVDWTDYQFGQLQSVISELKRREVKLNQLSLTEDPIQFIRDFQALGDLPTLHHSDGSLNTLTQFVTAQKDKLKNMSNNEKHQLYTRSEELMLLKKPVLPESVMSREHLLTKHRNSDVEVDPDTVASCLCLSNSNREISWSDKDHAHPHHDNRFTFYPQALCRKGLEGNHYWEVEWDGGVVDVAVSYKGINRKGSGKDCCFGHNHLSWKLTCSSSGCTFWHNSLHKGRISAADCRRVGVHLDCEAGVLVFYSVTDSQGLTLLHQIQSTFTEPVYPGFSVDLGATLKICKI</sequence>
<dbReference type="InterPro" id="IPR006574">
    <property type="entry name" value="PRY"/>
</dbReference>
<evidence type="ECO:0000256" key="2">
    <source>
        <dbReference type="ARBA" id="ARBA00022771"/>
    </source>
</evidence>
<dbReference type="AlphaFoldDB" id="A0AAV6T2D1"/>
<dbReference type="Pfam" id="PF13765">
    <property type="entry name" value="PRY"/>
    <property type="match status" value="1"/>
</dbReference>
<organism evidence="8 9">
    <name type="scientific">Solea senegalensis</name>
    <name type="common">Senegalese sole</name>
    <dbReference type="NCBI Taxonomy" id="28829"/>
    <lineage>
        <taxon>Eukaryota</taxon>
        <taxon>Metazoa</taxon>
        <taxon>Chordata</taxon>
        <taxon>Craniata</taxon>
        <taxon>Vertebrata</taxon>
        <taxon>Euteleostomi</taxon>
        <taxon>Actinopterygii</taxon>
        <taxon>Neopterygii</taxon>
        <taxon>Teleostei</taxon>
        <taxon>Neoteleostei</taxon>
        <taxon>Acanthomorphata</taxon>
        <taxon>Carangaria</taxon>
        <taxon>Pleuronectiformes</taxon>
        <taxon>Pleuronectoidei</taxon>
        <taxon>Soleidae</taxon>
        <taxon>Solea</taxon>
    </lineage>
</organism>
<dbReference type="InterPro" id="IPR000315">
    <property type="entry name" value="Znf_B-box"/>
</dbReference>
<proteinExistence type="predicted"/>
<dbReference type="GO" id="GO:0005737">
    <property type="term" value="C:cytoplasm"/>
    <property type="evidence" value="ECO:0007669"/>
    <property type="project" value="UniProtKB-ARBA"/>
</dbReference>
<comment type="caution">
    <text evidence="8">The sequence shown here is derived from an EMBL/GenBank/DDBJ whole genome shotgun (WGS) entry which is preliminary data.</text>
</comment>
<keyword evidence="3" id="KW-0862">Zinc</keyword>
<dbReference type="PANTHER" id="PTHR25465:SF5">
    <property type="entry name" value="E3 UBIQUITIN_ISG15 LIGASE TRIM25-RELATED"/>
    <property type="match status" value="1"/>
</dbReference>
<dbReference type="InterPro" id="IPR058030">
    <property type="entry name" value="TRIM8/14/16/25/29/45/65_CC"/>
</dbReference>
<evidence type="ECO:0000259" key="7">
    <source>
        <dbReference type="PROSITE" id="PS50188"/>
    </source>
</evidence>
<feature type="domain" description="B30.2/SPRY" evidence="7">
    <location>
        <begin position="370"/>
        <end position="562"/>
    </location>
</feature>
<evidence type="ECO:0000256" key="4">
    <source>
        <dbReference type="PROSITE-ProRule" id="PRU00024"/>
    </source>
</evidence>
<dbReference type="PROSITE" id="PS50119">
    <property type="entry name" value="ZF_BBOX"/>
    <property type="match status" value="1"/>
</dbReference>
<feature type="domain" description="RING-type" evidence="5">
    <location>
        <begin position="10"/>
        <end position="54"/>
    </location>
</feature>
<dbReference type="Pfam" id="PF25600">
    <property type="entry name" value="TRIM_CC"/>
    <property type="match status" value="1"/>
</dbReference>
<dbReference type="SMART" id="SM00589">
    <property type="entry name" value="PRY"/>
    <property type="match status" value="1"/>
</dbReference>
<dbReference type="GO" id="GO:0008270">
    <property type="term" value="F:zinc ion binding"/>
    <property type="evidence" value="ECO:0007669"/>
    <property type="project" value="UniProtKB-KW"/>
</dbReference>
<evidence type="ECO:0000313" key="9">
    <source>
        <dbReference type="Proteomes" id="UP000693946"/>
    </source>
</evidence>
<reference evidence="8 9" key="1">
    <citation type="journal article" date="2021" name="Sci. Rep.">
        <title>Chromosome anchoring in Senegalese sole (Solea senegalensis) reveals sex-associated markers and genome rearrangements in flatfish.</title>
        <authorList>
            <person name="Guerrero-Cozar I."/>
            <person name="Gomez-Garrido J."/>
            <person name="Berbel C."/>
            <person name="Martinez-Blanch J.F."/>
            <person name="Alioto T."/>
            <person name="Claros M.G."/>
            <person name="Gagnaire P.A."/>
            <person name="Manchado M."/>
        </authorList>
    </citation>
    <scope>NUCLEOTIDE SEQUENCE [LARGE SCALE GENOMIC DNA]</scope>
    <source>
        <strain evidence="8">Sse05_10M</strain>
    </source>
</reference>
<dbReference type="InterPro" id="IPR001841">
    <property type="entry name" value="Znf_RING"/>
</dbReference>
<dbReference type="PROSITE" id="PS00518">
    <property type="entry name" value="ZF_RING_1"/>
    <property type="match status" value="1"/>
</dbReference>
<evidence type="ECO:0000259" key="6">
    <source>
        <dbReference type="PROSITE" id="PS50119"/>
    </source>
</evidence>
<dbReference type="PROSITE" id="PS50188">
    <property type="entry name" value="B302_SPRY"/>
    <property type="match status" value="1"/>
</dbReference>
<protein>
    <submittedName>
        <fullName evidence="8">Tripartite motif-containing protein 16-like</fullName>
    </submittedName>
</protein>
<dbReference type="Pfam" id="PF00622">
    <property type="entry name" value="SPRY"/>
    <property type="match status" value="1"/>
</dbReference>
<name>A0AAV6T2D1_SOLSE</name>
<accession>A0AAV6T2D1</accession>
<dbReference type="CDD" id="cd19769">
    <property type="entry name" value="Bbox2_TRIM16-like"/>
    <property type="match status" value="1"/>
</dbReference>
<dbReference type="Proteomes" id="UP000693946">
    <property type="component" value="Linkage Group LG10"/>
</dbReference>
<evidence type="ECO:0000313" key="8">
    <source>
        <dbReference type="EMBL" id="KAG7523498.1"/>
    </source>
</evidence>
<evidence type="ECO:0000259" key="5">
    <source>
        <dbReference type="PROSITE" id="PS50089"/>
    </source>
</evidence>
<dbReference type="SMART" id="SM00449">
    <property type="entry name" value="SPRY"/>
    <property type="match status" value="1"/>
</dbReference>
<gene>
    <name evidence="8" type="ORF">JOB18_048647</name>
</gene>
<dbReference type="PROSITE" id="PS50089">
    <property type="entry name" value="ZF_RING_2"/>
    <property type="match status" value="1"/>
</dbReference>
<dbReference type="Pfam" id="PF00643">
    <property type="entry name" value="zf-B_box"/>
    <property type="match status" value="1"/>
</dbReference>
<dbReference type="InterPro" id="IPR001870">
    <property type="entry name" value="B30.2/SPRY"/>
</dbReference>
<dbReference type="SMART" id="SM00336">
    <property type="entry name" value="BBOX"/>
    <property type="match status" value="1"/>
</dbReference>
<dbReference type="SMART" id="SM00184">
    <property type="entry name" value="RING"/>
    <property type="match status" value="1"/>
</dbReference>
<keyword evidence="1" id="KW-0479">Metal-binding</keyword>
<dbReference type="PANTHER" id="PTHR25465">
    <property type="entry name" value="B-BOX DOMAIN CONTAINING"/>
    <property type="match status" value="1"/>
</dbReference>
<feature type="domain" description="B box-type" evidence="6">
    <location>
        <begin position="151"/>
        <end position="191"/>
    </location>
</feature>
<evidence type="ECO:0000256" key="1">
    <source>
        <dbReference type="ARBA" id="ARBA00022723"/>
    </source>
</evidence>
<dbReference type="EMBL" id="JAGKHQ010000002">
    <property type="protein sequence ID" value="KAG7523498.1"/>
    <property type="molecule type" value="Genomic_DNA"/>
</dbReference>
<dbReference type="InterPro" id="IPR017907">
    <property type="entry name" value="Znf_RING_CS"/>
</dbReference>
<evidence type="ECO:0000256" key="3">
    <source>
        <dbReference type="ARBA" id="ARBA00022833"/>
    </source>
</evidence>